<protein>
    <submittedName>
        <fullName evidence="1">Tetratricopeptide repeat protein</fullName>
    </submittedName>
</protein>
<reference evidence="1" key="3">
    <citation type="submission" date="2020-02" db="EMBL/GenBank/DDBJ databases">
        <authorList>
            <person name="Sarangi A.N."/>
            <person name="Ghosh S."/>
            <person name="Mukherjee M."/>
            <person name="Tripathy S."/>
        </authorList>
    </citation>
    <scope>NUCLEOTIDE SEQUENCE</scope>
    <source>
        <strain evidence="1">BDU141951</strain>
    </source>
</reference>
<dbReference type="Pfam" id="PF13432">
    <property type="entry name" value="TPR_16"/>
    <property type="match status" value="2"/>
</dbReference>
<dbReference type="InterPro" id="IPR019734">
    <property type="entry name" value="TPR_rpt"/>
</dbReference>
<gene>
    <name evidence="1" type="ORF">QQ91_021395</name>
</gene>
<reference evidence="1" key="2">
    <citation type="journal article" date="2015" name="Genome Announc.">
        <title>Draft Genome Sequence of Filamentous Marine Cyanobacterium Lyngbya confervoides Strain BDU141951.</title>
        <authorList>
            <person name="Chandrababunaidu M.M."/>
            <person name="Sen D."/>
            <person name="Tripathy S."/>
        </authorList>
    </citation>
    <scope>NUCLEOTIDE SEQUENCE</scope>
    <source>
        <strain evidence="1">BDU141951</strain>
    </source>
</reference>
<dbReference type="AlphaFoldDB" id="A0A0C1YJY1"/>
<dbReference type="SMART" id="SM00028">
    <property type="entry name" value="TPR"/>
    <property type="match status" value="4"/>
</dbReference>
<proteinExistence type="predicted"/>
<dbReference type="InterPro" id="IPR011716">
    <property type="entry name" value="TPR-3"/>
</dbReference>
<reference evidence="1" key="1">
    <citation type="submission" date="2014-11" db="EMBL/GenBank/DDBJ databases">
        <authorList>
            <person name="Malar M.C."/>
            <person name="Sen D."/>
            <person name="Tripathy S."/>
        </authorList>
    </citation>
    <scope>NUCLEOTIDE SEQUENCE</scope>
    <source>
        <strain evidence="1">BDU141951</strain>
    </source>
</reference>
<dbReference type="EMBL" id="JTHE02000003">
    <property type="protein sequence ID" value="NEV69656.1"/>
    <property type="molecule type" value="Genomic_DNA"/>
</dbReference>
<sequence>MRLLFGLFGIAILSHLTGFAAAQAQESPAADPLETAQAEVLTYDDYMSLGYNAQQEGRYGEAAQFFRYALYLNPDDRSAVVAYWNARDALQNGADTSQAFDELMNRGYDATEAGNYQTALENFRQAEALRPGNYYASQAIRNVRTYLNSEAAVGNAAESMVVPAPEAQPPAVATQSYQGEAPYDRYMRLGYAALQEQDFTTAAEYFRSALYERPNDRWATIAYWNAIDGTNDGEAGLGSPAEEPSRYDRWMRLGYDATQREDYTAAIDFFQRALDLRPEDYYAVEALENVRTYLSD</sequence>
<name>A0A0C1YJY1_9CYAN</name>
<dbReference type="Gene3D" id="1.25.40.10">
    <property type="entry name" value="Tetratricopeptide repeat domain"/>
    <property type="match status" value="2"/>
</dbReference>
<dbReference type="Pfam" id="PF07720">
    <property type="entry name" value="TPR_3"/>
    <property type="match status" value="1"/>
</dbReference>
<accession>A0A0C1YJY1</accession>
<dbReference type="SUPFAM" id="SSF48452">
    <property type="entry name" value="TPR-like"/>
    <property type="match status" value="1"/>
</dbReference>
<comment type="caution">
    <text evidence="1">The sequence shown here is derived from an EMBL/GenBank/DDBJ whole genome shotgun (WGS) entry which is preliminary data.</text>
</comment>
<dbReference type="InterPro" id="IPR011990">
    <property type="entry name" value="TPR-like_helical_dom_sf"/>
</dbReference>
<organism evidence="1">
    <name type="scientific">Lyngbya confervoides BDU141951</name>
    <dbReference type="NCBI Taxonomy" id="1574623"/>
    <lineage>
        <taxon>Bacteria</taxon>
        <taxon>Bacillati</taxon>
        <taxon>Cyanobacteriota</taxon>
        <taxon>Cyanophyceae</taxon>
        <taxon>Oscillatoriophycideae</taxon>
        <taxon>Oscillatoriales</taxon>
        <taxon>Microcoleaceae</taxon>
        <taxon>Lyngbya</taxon>
    </lineage>
</organism>
<evidence type="ECO:0000313" key="1">
    <source>
        <dbReference type="EMBL" id="NEV69656.1"/>
    </source>
</evidence>
<dbReference type="PROSITE" id="PS50005">
    <property type="entry name" value="TPR"/>
    <property type="match status" value="4"/>
</dbReference>